<evidence type="ECO:0000313" key="4">
    <source>
        <dbReference type="Proteomes" id="UP000654345"/>
    </source>
</evidence>
<sequence length="330" mass="38531">MADSSLEKPLLAELLREWLGAAFTSGSLLHVQIPEQGTIHQTRLLETSSGRYALRRYRYDQDRHIAITYEHALSQYVHEQGLPAIPPLPLLNGGTWIEHEGVYYALYPFAAGRQVARQELSSHNLWAMGQCLARLHTVLRDYPCVQVTQRNFHFNMQKTFAYMGELEEIIRARPRIQPQDEIVLAHLAARRAWLLDHQDDPFSDFHALHQQVIHGDYQETNLFFMHDKVSAIIDWDQAYSAPAAWEIVRILDIVCDFAKELCQAFLDGYRALLPLSHDELDLLIYCYGWMRAQNLWLYEELYIEGNERVRRFLPDGPFIPISEKWERIKI</sequence>
<reference evidence="3 4" key="1">
    <citation type="journal article" date="2021" name="Int. J. Syst. Evol. Microbiol.">
        <title>Reticulibacter mediterranei gen. nov., sp. nov., within the new family Reticulibacteraceae fam. nov., and Ktedonospora formicarum gen. nov., sp. nov., Ktedonobacter robiniae sp. nov., Dictyobacter formicarum sp. nov. and Dictyobacter arantiisoli sp. nov., belonging to the class Ktedonobacteria.</title>
        <authorList>
            <person name="Yabe S."/>
            <person name="Zheng Y."/>
            <person name="Wang C.M."/>
            <person name="Sakai Y."/>
            <person name="Abe K."/>
            <person name="Yokota A."/>
            <person name="Donadio S."/>
            <person name="Cavaletti L."/>
            <person name="Monciardini P."/>
        </authorList>
    </citation>
    <scope>NUCLEOTIDE SEQUENCE [LARGE SCALE GENOMIC DNA]</scope>
    <source>
        <strain evidence="3 4">SOSP1-30</strain>
    </source>
</reference>
<dbReference type="Proteomes" id="UP000654345">
    <property type="component" value="Unassembled WGS sequence"/>
</dbReference>
<dbReference type="RefSeq" id="WP_201371039.1">
    <property type="nucleotide sequence ID" value="NZ_BNJG01000001.1"/>
</dbReference>
<organism evidence="3 4">
    <name type="scientific">Ktedonobacter robiniae</name>
    <dbReference type="NCBI Taxonomy" id="2778365"/>
    <lineage>
        <taxon>Bacteria</taxon>
        <taxon>Bacillati</taxon>
        <taxon>Chloroflexota</taxon>
        <taxon>Ktedonobacteria</taxon>
        <taxon>Ktedonobacterales</taxon>
        <taxon>Ktedonobacteraceae</taxon>
        <taxon>Ktedonobacter</taxon>
    </lineage>
</organism>
<dbReference type="InterPro" id="IPR011009">
    <property type="entry name" value="Kinase-like_dom_sf"/>
</dbReference>
<evidence type="ECO:0000313" key="3">
    <source>
        <dbReference type="EMBL" id="GHO54308.1"/>
    </source>
</evidence>
<dbReference type="PANTHER" id="PTHR21064">
    <property type="entry name" value="AMINOGLYCOSIDE PHOSPHOTRANSFERASE DOMAIN-CONTAINING PROTEIN-RELATED"/>
    <property type="match status" value="1"/>
</dbReference>
<protein>
    <recommendedName>
        <fullName evidence="2">Aminoglycoside phosphotransferase domain-containing protein</fullName>
    </recommendedName>
</protein>
<comment type="similarity">
    <text evidence="1">Belongs to the pseudomonas-type ThrB family.</text>
</comment>
<accession>A0ABQ3UNM4</accession>
<gene>
    <name evidence="3" type="ORF">KSB_27830</name>
</gene>
<comment type="caution">
    <text evidence="3">The sequence shown here is derived from an EMBL/GenBank/DDBJ whole genome shotgun (WGS) entry which is preliminary data.</text>
</comment>
<dbReference type="InterPro" id="IPR002575">
    <property type="entry name" value="Aminoglycoside_PTrfase"/>
</dbReference>
<dbReference type="PANTHER" id="PTHR21064:SF6">
    <property type="entry name" value="AMINOGLYCOSIDE PHOSPHOTRANSFERASE DOMAIN-CONTAINING PROTEIN"/>
    <property type="match status" value="1"/>
</dbReference>
<proteinExistence type="inferred from homology"/>
<dbReference type="EMBL" id="BNJG01000001">
    <property type="protein sequence ID" value="GHO54308.1"/>
    <property type="molecule type" value="Genomic_DNA"/>
</dbReference>
<feature type="domain" description="Aminoglycoside phosphotransferase" evidence="2">
    <location>
        <begin position="32"/>
        <end position="272"/>
    </location>
</feature>
<evidence type="ECO:0000256" key="1">
    <source>
        <dbReference type="ARBA" id="ARBA00038240"/>
    </source>
</evidence>
<evidence type="ECO:0000259" key="2">
    <source>
        <dbReference type="Pfam" id="PF01636"/>
    </source>
</evidence>
<dbReference type="Gene3D" id="3.90.1200.10">
    <property type="match status" value="1"/>
</dbReference>
<dbReference type="SUPFAM" id="SSF56112">
    <property type="entry name" value="Protein kinase-like (PK-like)"/>
    <property type="match status" value="1"/>
</dbReference>
<keyword evidence="4" id="KW-1185">Reference proteome</keyword>
<name>A0ABQ3UNM4_9CHLR</name>
<dbReference type="InterPro" id="IPR050249">
    <property type="entry name" value="Pseudomonas-type_ThrB"/>
</dbReference>
<dbReference type="Gene3D" id="3.30.200.20">
    <property type="entry name" value="Phosphorylase Kinase, domain 1"/>
    <property type="match status" value="1"/>
</dbReference>
<dbReference type="Pfam" id="PF01636">
    <property type="entry name" value="APH"/>
    <property type="match status" value="1"/>
</dbReference>